<organism evidence="1 2">
    <name type="scientific">Rhizobium lusitanum</name>
    <dbReference type="NCBI Taxonomy" id="293958"/>
    <lineage>
        <taxon>Bacteria</taxon>
        <taxon>Pseudomonadati</taxon>
        <taxon>Pseudomonadota</taxon>
        <taxon>Alphaproteobacteria</taxon>
        <taxon>Hyphomicrobiales</taxon>
        <taxon>Rhizobiaceae</taxon>
        <taxon>Rhizobium/Agrobacterium group</taxon>
        <taxon>Rhizobium</taxon>
    </lineage>
</organism>
<evidence type="ECO:0000313" key="2">
    <source>
        <dbReference type="Proteomes" id="UP000199205"/>
    </source>
</evidence>
<accession>A0A1C3WQE8</accession>
<reference evidence="1 2" key="1">
    <citation type="submission" date="2016-08" db="EMBL/GenBank/DDBJ databases">
        <authorList>
            <person name="Seilhamer J.J."/>
        </authorList>
    </citation>
    <scope>NUCLEOTIDE SEQUENCE [LARGE SCALE GENOMIC DNA]</scope>
    <source>
        <strain evidence="1 2">P1-7</strain>
    </source>
</reference>
<gene>
    <name evidence="1" type="ORF">GA0061101_11565</name>
</gene>
<sequence>MSVCAVVPSSVRSRHLPLETEDRFEFAAARLNKKSMYRSCSVGGDQWHGELLILPLEGEMSEEGVNHRRLSIGETKRAY</sequence>
<dbReference type="EMBL" id="FMAF01000015">
    <property type="protein sequence ID" value="SCB42282.1"/>
    <property type="molecule type" value="Genomic_DNA"/>
</dbReference>
<evidence type="ECO:0000313" key="1">
    <source>
        <dbReference type="EMBL" id="SCB42282.1"/>
    </source>
</evidence>
<name>A0A1C3WQE8_9HYPH</name>
<proteinExistence type="predicted"/>
<dbReference type="AlphaFoldDB" id="A0A1C3WQE8"/>
<protein>
    <submittedName>
        <fullName evidence="1">Uncharacterized protein</fullName>
    </submittedName>
</protein>
<dbReference type="Proteomes" id="UP000199205">
    <property type="component" value="Unassembled WGS sequence"/>
</dbReference>